<dbReference type="RefSeq" id="WP_120817456.1">
    <property type="nucleotide sequence ID" value="NZ_RBIZ01000007.1"/>
</dbReference>
<sequence length="92" mass="10261">MENAKTRKDALRIESALLNKIAAKGVSTIANAIGVNASQITRWKESLIPRMSMILAVLEYGIEDEEMAELTKRLASYLTKEKTSKNCEFLEA</sequence>
<organism evidence="1 2">
    <name type="scientific">Yokenella regensburgei</name>
    <dbReference type="NCBI Taxonomy" id="158877"/>
    <lineage>
        <taxon>Bacteria</taxon>
        <taxon>Pseudomonadati</taxon>
        <taxon>Pseudomonadota</taxon>
        <taxon>Gammaproteobacteria</taxon>
        <taxon>Enterobacterales</taxon>
        <taxon>Enterobacteriaceae</taxon>
        <taxon>Yokenella</taxon>
    </lineage>
</organism>
<dbReference type="GeneID" id="66906294"/>
<reference evidence="1 2" key="1">
    <citation type="submission" date="2018-10" db="EMBL/GenBank/DDBJ databases">
        <title>Genomic Encyclopedia of Type Strains, Phase IV (KMG-IV): sequencing the most valuable type-strain genomes for metagenomic binning, comparative biology and taxonomic classification.</title>
        <authorList>
            <person name="Goeker M."/>
        </authorList>
    </citation>
    <scope>NUCLEOTIDE SEQUENCE [LARGE SCALE GENOMIC DNA]</scope>
    <source>
        <strain evidence="1 2">DSM 5079</strain>
    </source>
</reference>
<name>A0ABX9RU52_9ENTR</name>
<proteinExistence type="predicted"/>
<protein>
    <submittedName>
        <fullName evidence="1">Bacteriophage CII protein</fullName>
    </submittedName>
</protein>
<gene>
    <name evidence="1" type="ORF">C7387_4334</name>
</gene>
<evidence type="ECO:0000313" key="1">
    <source>
        <dbReference type="EMBL" id="RKR53194.1"/>
    </source>
</evidence>
<dbReference type="Pfam" id="PF05269">
    <property type="entry name" value="Phage_CII"/>
    <property type="match status" value="1"/>
</dbReference>
<dbReference type="SUPFAM" id="SSF47413">
    <property type="entry name" value="lambda repressor-like DNA-binding domains"/>
    <property type="match status" value="1"/>
</dbReference>
<comment type="caution">
    <text evidence="1">The sequence shown here is derived from an EMBL/GenBank/DDBJ whole genome shotgun (WGS) entry which is preliminary data.</text>
</comment>
<evidence type="ECO:0000313" key="2">
    <source>
        <dbReference type="Proteomes" id="UP000267341"/>
    </source>
</evidence>
<dbReference type="Proteomes" id="UP000267341">
    <property type="component" value="Unassembled WGS sequence"/>
</dbReference>
<dbReference type="EMBL" id="RBIZ01000007">
    <property type="protein sequence ID" value="RKR53194.1"/>
    <property type="molecule type" value="Genomic_DNA"/>
</dbReference>
<accession>A0ABX9RU52</accession>
<keyword evidence="2" id="KW-1185">Reference proteome</keyword>
<dbReference type="Gene3D" id="1.10.260.40">
    <property type="entry name" value="lambda repressor-like DNA-binding domains"/>
    <property type="match status" value="1"/>
</dbReference>
<dbReference type="InterPro" id="IPR007933">
    <property type="entry name" value="Transcrpt_activ_CII"/>
</dbReference>
<dbReference type="InterPro" id="IPR010982">
    <property type="entry name" value="Lambda_DNA-bd_dom_sf"/>
</dbReference>